<comment type="caution">
    <text evidence="17">The sequence shown here is derived from an EMBL/GenBank/DDBJ whole genome shotgun (WGS) entry which is preliminary data.</text>
</comment>
<protein>
    <submittedName>
        <fullName evidence="17">Putative reverse transcriptase domain-containing protein</fullName>
    </submittedName>
</protein>
<gene>
    <name evidence="17" type="ORF">Tci_040050</name>
</gene>
<keyword evidence="3" id="KW-0548">Nucleotidyltransferase</keyword>
<evidence type="ECO:0000256" key="14">
    <source>
        <dbReference type="ARBA" id="ARBA00023172"/>
    </source>
</evidence>
<keyword evidence="2" id="KW-0808">Transferase</keyword>
<dbReference type="GO" id="GO:0015074">
    <property type="term" value="P:DNA integration"/>
    <property type="evidence" value="ECO:0007669"/>
    <property type="project" value="UniProtKB-KW"/>
</dbReference>
<keyword evidence="9" id="KW-0460">Magnesium</keyword>
<dbReference type="GO" id="GO:0003964">
    <property type="term" value="F:RNA-directed DNA polymerase activity"/>
    <property type="evidence" value="ECO:0007669"/>
    <property type="project" value="UniProtKB-KW"/>
</dbReference>
<keyword evidence="13" id="KW-0238">DNA-binding</keyword>
<dbReference type="InterPro" id="IPR043128">
    <property type="entry name" value="Rev_trsase/Diguanyl_cyclase"/>
</dbReference>
<evidence type="ECO:0000313" key="17">
    <source>
        <dbReference type="EMBL" id="GEU68072.1"/>
    </source>
</evidence>
<dbReference type="CDD" id="cd09274">
    <property type="entry name" value="RNase_HI_RT_Ty3"/>
    <property type="match status" value="1"/>
</dbReference>
<evidence type="ECO:0000259" key="16">
    <source>
        <dbReference type="PROSITE" id="PS50878"/>
    </source>
</evidence>
<keyword evidence="12" id="KW-0239">DNA-directed DNA polymerase</keyword>
<dbReference type="EMBL" id="BKCJ010005681">
    <property type="protein sequence ID" value="GEU68072.1"/>
    <property type="molecule type" value="Genomic_DNA"/>
</dbReference>
<name>A0A6L2M5Y8_TANCI</name>
<dbReference type="InterPro" id="IPR043502">
    <property type="entry name" value="DNA/RNA_pol_sf"/>
</dbReference>
<feature type="compositionally biased region" description="Basic residues" evidence="15">
    <location>
        <begin position="795"/>
        <end position="822"/>
    </location>
</feature>
<dbReference type="Pfam" id="PF17917">
    <property type="entry name" value="RT_RNaseH"/>
    <property type="match status" value="2"/>
</dbReference>
<dbReference type="Gene3D" id="3.30.420.10">
    <property type="entry name" value="Ribonuclease H-like superfamily/Ribonuclease H"/>
    <property type="match status" value="1"/>
</dbReference>
<dbReference type="InterPro" id="IPR056924">
    <property type="entry name" value="SH3_Tf2-1"/>
</dbReference>
<keyword evidence="11 17" id="KW-0695">RNA-directed DNA polymerase</keyword>
<evidence type="ECO:0000256" key="5">
    <source>
        <dbReference type="ARBA" id="ARBA00022723"/>
    </source>
</evidence>
<dbReference type="GO" id="GO:0003677">
    <property type="term" value="F:DNA binding"/>
    <property type="evidence" value="ECO:0007669"/>
    <property type="project" value="UniProtKB-KW"/>
</dbReference>
<dbReference type="SUPFAM" id="SSF56672">
    <property type="entry name" value="DNA/RNA polymerases"/>
    <property type="match status" value="2"/>
</dbReference>
<dbReference type="InterPro" id="IPR041373">
    <property type="entry name" value="RT_RNaseH"/>
</dbReference>
<dbReference type="InterPro" id="IPR000477">
    <property type="entry name" value="RT_dom"/>
</dbReference>
<dbReference type="Gene3D" id="3.30.70.270">
    <property type="match status" value="1"/>
</dbReference>
<evidence type="ECO:0000256" key="8">
    <source>
        <dbReference type="ARBA" id="ARBA00022801"/>
    </source>
</evidence>
<evidence type="ECO:0000256" key="2">
    <source>
        <dbReference type="ARBA" id="ARBA00022679"/>
    </source>
</evidence>
<evidence type="ECO:0000256" key="1">
    <source>
        <dbReference type="ARBA" id="ARBA00022670"/>
    </source>
</evidence>
<dbReference type="AlphaFoldDB" id="A0A6L2M5Y8"/>
<evidence type="ECO:0000256" key="7">
    <source>
        <dbReference type="ARBA" id="ARBA00022759"/>
    </source>
</evidence>
<dbReference type="InterPro" id="IPR036397">
    <property type="entry name" value="RNaseH_sf"/>
</dbReference>
<evidence type="ECO:0000256" key="3">
    <source>
        <dbReference type="ARBA" id="ARBA00022695"/>
    </source>
</evidence>
<proteinExistence type="predicted"/>
<dbReference type="InterPro" id="IPR050951">
    <property type="entry name" value="Retrovirus_Pol_polyprotein"/>
</dbReference>
<dbReference type="PROSITE" id="PS50878">
    <property type="entry name" value="RT_POL"/>
    <property type="match status" value="1"/>
</dbReference>
<dbReference type="Pfam" id="PF17921">
    <property type="entry name" value="Integrase_H2C2"/>
    <property type="match status" value="1"/>
</dbReference>
<evidence type="ECO:0000256" key="6">
    <source>
        <dbReference type="ARBA" id="ARBA00022750"/>
    </source>
</evidence>
<dbReference type="GO" id="GO:0046872">
    <property type="term" value="F:metal ion binding"/>
    <property type="evidence" value="ECO:0007669"/>
    <property type="project" value="UniProtKB-KW"/>
</dbReference>
<dbReference type="Pfam" id="PF00078">
    <property type="entry name" value="RVT_1"/>
    <property type="match status" value="1"/>
</dbReference>
<dbReference type="PANTHER" id="PTHR37984:SF5">
    <property type="entry name" value="PROTEIN NYNRIN-LIKE"/>
    <property type="match status" value="1"/>
</dbReference>
<keyword evidence="8" id="KW-0378">Hydrolase</keyword>
<keyword evidence="6" id="KW-0064">Aspartyl protease</keyword>
<dbReference type="GO" id="GO:0006508">
    <property type="term" value="P:proteolysis"/>
    <property type="evidence" value="ECO:0007669"/>
    <property type="project" value="UniProtKB-KW"/>
</dbReference>
<keyword evidence="5" id="KW-0479">Metal-binding</keyword>
<dbReference type="InterPro" id="IPR041588">
    <property type="entry name" value="Integrase_H2C2"/>
</dbReference>
<dbReference type="GO" id="GO:0004190">
    <property type="term" value="F:aspartic-type endopeptidase activity"/>
    <property type="evidence" value="ECO:0007669"/>
    <property type="project" value="UniProtKB-KW"/>
</dbReference>
<keyword evidence="1" id="KW-0645">Protease</keyword>
<feature type="domain" description="Reverse transcriptase" evidence="16">
    <location>
        <begin position="1"/>
        <end position="85"/>
    </location>
</feature>
<evidence type="ECO:0000256" key="15">
    <source>
        <dbReference type="SAM" id="MobiDB-lite"/>
    </source>
</evidence>
<keyword evidence="10" id="KW-0229">DNA integration</keyword>
<dbReference type="PANTHER" id="PTHR37984">
    <property type="entry name" value="PROTEIN CBG26694"/>
    <property type="match status" value="1"/>
</dbReference>
<keyword evidence="4" id="KW-0540">Nuclease</keyword>
<evidence type="ECO:0000256" key="11">
    <source>
        <dbReference type="ARBA" id="ARBA00022918"/>
    </source>
</evidence>
<reference evidence="17" key="1">
    <citation type="journal article" date="2019" name="Sci. Rep.">
        <title>Draft genome of Tanacetum cinerariifolium, the natural source of mosquito coil.</title>
        <authorList>
            <person name="Yamashiro T."/>
            <person name="Shiraishi A."/>
            <person name="Satake H."/>
            <person name="Nakayama K."/>
        </authorList>
    </citation>
    <scope>NUCLEOTIDE SEQUENCE</scope>
</reference>
<dbReference type="GO" id="GO:0006310">
    <property type="term" value="P:DNA recombination"/>
    <property type="evidence" value="ECO:0007669"/>
    <property type="project" value="UniProtKB-KW"/>
</dbReference>
<evidence type="ECO:0000256" key="12">
    <source>
        <dbReference type="ARBA" id="ARBA00022932"/>
    </source>
</evidence>
<dbReference type="Gene3D" id="1.10.340.70">
    <property type="match status" value="1"/>
</dbReference>
<keyword evidence="14" id="KW-0233">DNA recombination</keyword>
<dbReference type="GO" id="GO:0003887">
    <property type="term" value="F:DNA-directed DNA polymerase activity"/>
    <property type="evidence" value="ECO:0007669"/>
    <property type="project" value="UniProtKB-KW"/>
</dbReference>
<organism evidence="17">
    <name type="scientific">Tanacetum cinerariifolium</name>
    <name type="common">Dalmatian daisy</name>
    <name type="synonym">Chrysanthemum cinerariifolium</name>
    <dbReference type="NCBI Taxonomy" id="118510"/>
    <lineage>
        <taxon>Eukaryota</taxon>
        <taxon>Viridiplantae</taxon>
        <taxon>Streptophyta</taxon>
        <taxon>Embryophyta</taxon>
        <taxon>Tracheophyta</taxon>
        <taxon>Spermatophyta</taxon>
        <taxon>Magnoliopsida</taxon>
        <taxon>eudicotyledons</taxon>
        <taxon>Gunneridae</taxon>
        <taxon>Pentapetalae</taxon>
        <taxon>asterids</taxon>
        <taxon>campanulids</taxon>
        <taxon>Asterales</taxon>
        <taxon>Asteraceae</taxon>
        <taxon>Asteroideae</taxon>
        <taxon>Anthemideae</taxon>
        <taxon>Anthemidinae</taxon>
        <taxon>Tanacetum</taxon>
    </lineage>
</organism>
<feature type="compositionally biased region" description="Basic residues" evidence="15">
    <location>
        <begin position="750"/>
        <end position="760"/>
    </location>
</feature>
<evidence type="ECO:0000256" key="10">
    <source>
        <dbReference type="ARBA" id="ARBA00022908"/>
    </source>
</evidence>
<accession>A0A6L2M5Y8</accession>
<dbReference type="Pfam" id="PF24626">
    <property type="entry name" value="SH3_Tf2-1"/>
    <property type="match status" value="1"/>
</dbReference>
<dbReference type="GO" id="GO:0004519">
    <property type="term" value="F:endonuclease activity"/>
    <property type="evidence" value="ECO:0007669"/>
    <property type="project" value="UniProtKB-KW"/>
</dbReference>
<evidence type="ECO:0000256" key="13">
    <source>
        <dbReference type="ARBA" id="ARBA00023125"/>
    </source>
</evidence>
<sequence length="1154" mass="131910">MPFGLTNAPSVFMDLMNRVYKPFLDKFVIVFIDDILIYSKNKKEHEEHIKAILELLKMRSCMLSSQNVNFGFPSEDFIVYCDASIKGLGTVLMKQEKVIAYASRQLKIYENNYTTHDLELGIVKLCSAQILALPEGSEDFIVYCDASNEGLGAVLMKREKVILYASRQLKIHEKNYTTDDLELGAVVCTVFTDHKSLQYILIQKELNIRQRQWLELLSDYDCDIHYHPGKANVVSDTLSSKEREPPLRVRALVMTIGLDHPRQHLNAQTEARKLENIKKEDVGGMLVENSRDPEKTEAQKPENIKNEDVGGMIRKDIPKEKLEPCTDGTLCFNCRSWFPCYGDLKTVIMHESLRSKYSILPGSKKMYQDLKKLYWWPNMKANIATYVSKCLTCAKVKAKHQRPIRLLVQPKIPQWKWDNITMDFAIKLPNSSEVEFSYNNSYHAGIKATPFEALYGQKCRSPVCWAEVRKVQLTGPEIVQKVTKKNVQIKQKIQAARGRQRGYADLRCKPMEFQVGDSVMLKVGAIAYKLELPQELSKVYNTFHVSNLKKCHANEPLAVPLDGLHIDDKLHLIEEPVVAFGRVRDAFPVIDLHIRLTHSRPKVVVSAVERNRNNAVKSLACWILKSKRNLIDHIPKDIGSYTLKRFNYVDLQGRLKFSKAAWLDLAYAYYSQLKVSAAKSKFTTVGDGYCRLNKEGVCKHKEGKDFSGKVTPLFQFMMFQAPEDMCEGSELPTDPHHTPIVTFPSSSLPQKKKKSRKKQKKEIEVPSPSSKIPNEEGVPTTSNDPLPSEKEIASLKKRVKKLEQKRKSRTSGLKRLRKVRSARRVESSNEASLGDQEDASKQGRLIDNIDQDSVKVVENEVSTADPVTTAAEVVTTAAKPKAITTATTTVTFATTVTVAGTRPKEKGIDNTQAMMDAAYELAARLQEEERGELSIEEKSRLFVELMDKRKKHFARLRAEKIRSKSPTKAQKRNQICTYLKNMENYKHNQLKNKSFKEIQVLFNNTMKWIEAFVPIDTELVKGSEKVVKASKKAVEGSEKAKEGKLKRCLEIIPKDDDDVTIETTPISFKSPTIVDYKIYKEGRKSYFKIIRSEGNSQSYLTFRKIFKNFNREDLEVLWSIIKARFKKTKPIDDMDNQLFQTLKTMFEHHVEDNI</sequence>
<feature type="region of interest" description="Disordered" evidence="15">
    <location>
        <begin position="725"/>
        <end position="842"/>
    </location>
</feature>
<keyword evidence="7" id="KW-0255">Endonuclease</keyword>
<evidence type="ECO:0000256" key="9">
    <source>
        <dbReference type="ARBA" id="ARBA00022842"/>
    </source>
</evidence>
<evidence type="ECO:0000256" key="4">
    <source>
        <dbReference type="ARBA" id="ARBA00022722"/>
    </source>
</evidence>